<gene>
    <name evidence="1" type="ORF">RDWZM_001714</name>
</gene>
<name>A0A9Q0MCG3_BLOTA</name>
<sequence length="95" mass="10495">MTRGCLAIRLSTKTQLALCLQRQCDHRPVYKAIRDRHKSSASASRLPRAMLSRSLSLSPALELSLVISAGPDCRWTISTLAADRLDTINIVCQDT</sequence>
<evidence type="ECO:0000313" key="2">
    <source>
        <dbReference type="Proteomes" id="UP001142055"/>
    </source>
</evidence>
<proteinExistence type="predicted"/>
<protein>
    <submittedName>
        <fullName evidence="1">Uncharacterized protein</fullName>
    </submittedName>
</protein>
<reference evidence="1" key="1">
    <citation type="submission" date="2022-12" db="EMBL/GenBank/DDBJ databases">
        <title>Genome assemblies of Blomia tropicalis.</title>
        <authorList>
            <person name="Cui Y."/>
        </authorList>
    </citation>
    <scope>NUCLEOTIDE SEQUENCE</scope>
    <source>
        <tissue evidence="1">Adult mites</tissue>
    </source>
</reference>
<accession>A0A9Q0MCG3</accession>
<dbReference type="AlphaFoldDB" id="A0A9Q0MCG3"/>
<keyword evidence="2" id="KW-1185">Reference proteome</keyword>
<comment type="caution">
    <text evidence="1">The sequence shown here is derived from an EMBL/GenBank/DDBJ whole genome shotgun (WGS) entry which is preliminary data.</text>
</comment>
<evidence type="ECO:0000313" key="1">
    <source>
        <dbReference type="EMBL" id="KAJ6223169.1"/>
    </source>
</evidence>
<organism evidence="1 2">
    <name type="scientific">Blomia tropicalis</name>
    <name type="common">Mite</name>
    <dbReference type="NCBI Taxonomy" id="40697"/>
    <lineage>
        <taxon>Eukaryota</taxon>
        <taxon>Metazoa</taxon>
        <taxon>Ecdysozoa</taxon>
        <taxon>Arthropoda</taxon>
        <taxon>Chelicerata</taxon>
        <taxon>Arachnida</taxon>
        <taxon>Acari</taxon>
        <taxon>Acariformes</taxon>
        <taxon>Sarcoptiformes</taxon>
        <taxon>Astigmata</taxon>
        <taxon>Glycyphagoidea</taxon>
        <taxon>Echimyopodidae</taxon>
        <taxon>Blomia</taxon>
    </lineage>
</organism>
<dbReference type="EMBL" id="JAPWDV010000001">
    <property type="protein sequence ID" value="KAJ6223169.1"/>
    <property type="molecule type" value="Genomic_DNA"/>
</dbReference>
<dbReference type="Proteomes" id="UP001142055">
    <property type="component" value="Chromosome 1"/>
</dbReference>